<organism evidence="9 10">
    <name type="scientific">Salinicoccus hispanicus</name>
    <dbReference type="NCBI Taxonomy" id="157225"/>
    <lineage>
        <taxon>Bacteria</taxon>
        <taxon>Bacillati</taxon>
        <taxon>Bacillota</taxon>
        <taxon>Bacilli</taxon>
        <taxon>Bacillales</taxon>
        <taxon>Staphylococcaceae</taxon>
        <taxon>Salinicoccus</taxon>
    </lineage>
</organism>
<proteinExistence type="inferred from homology"/>
<dbReference type="PIRSF" id="PIRSF001586">
    <property type="entry name" value="FGAM_synth_I"/>
    <property type="match status" value="1"/>
</dbReference>
<comment type="pathway">
    <text evidence="8">Purine metabolism; IMP biosynthesis via de novo pathway; 5-amino-1-(5-phospho-D-ribosyl)imidazole from N(2)-formyl-N(1)-(5-phospho-D-ribosyl)glycinamide: step 1/2.</text>
</comment>
<keyword evidence="6 8" id="KW-0067">ATP-binding</keyword>
<gene>
    <name evidence="8 9" type="primary">purQ</name>
    <name evidence="9" type="ORF">GQ671_00215</name>
</gene>
<feature type="active site" evidence="8">
    <location>
        <position position="193"/>
    </location>
</feature>
<dbReference type="GO" id="GO:0006189">
    <property type="term" value="P:'de novo' IMP biosynthetic process"/>
    <property type="evidence" value="ECO:0007669"/>
    <property type="project" value="UniProtKB-UniRule"/>
</dbReference>
<accession>A0A6N8U206</accession>
<name>A0A6N8U206_9STAP</name>
<evidence type="ECO:0000256" key="2">
    <source>
        <dbReference type="ARBA" id="ARBA00022598"/>
    </source>
</evidence>
<evidence type="ECO:0000256" key="1">
    <source>
        <dbReference type="ARBA" id="ARBA00022490"/>
    </source>
</evidence>
<keyword evidence="4 8" id="KW-0658">Purine biosynthesis</keyword>
<dbReference type="PANTHER" id="PTHR47552:SF1">
    <property type="entry name" value="PHOSPHORIBOSYLFORMYLGLYCINAMIDINE SYNTHASE SUBUNIT PURQ"/>
    <property type="match status" value="1"/>
</dbReference>
<evidence type="ECO:0000256" key="5">
    <source>
        <dbReference type="ARBA" id="ARBA00022801"/>
    </source>
</evidence>
<dbReference type="SUPFAM" id="SSF52317">
    <property type="entry name" value="Class I glutamine amidotransferase-like"/>
    <property type="match status" value="1"/>
</dbReference>
<comment type="catalytic activity">
    <reaction evidence="8">
        <text>N(2)-formyl-N(1)-(5-phospho-beta-D-ribosyl)glycinamide + L-glutamine + ATP + H2O = 2-formamido-N(1)-(5-O-phospho-beta-D-ribosyl)acetamidine + L-glutamate + ADP + phosphate + H(+)</text>
        <dbReference type="Rhea" id="RHEA:17129"/>
        <dbReference type="ChEBI" id="CHEBI:15377"/>
        <dbReference type="ChEBI" id="CHEBI:15378"/>
        <dbReference type="ChEBI" id="CHEBI:29985"/>
        <dbReference type="ChEBI" id="CHEBI:30616"/>
        <dbReference type="ChEBI" id="CHEBI:43474"/>
        <dbReference type="ChEBI" id="CHEBI:58359"/>
        <dbReference type="ChEBI" id="CHEBI:147286"/>
        <dbReference type="ChEBI" id="CHEBI:147287"/>
        <dbReference type="ChEBI" id="CHEBI:456216"/>
        <dbReference type="EC" id="6.3.5.3"/>
    </reaction>
</comment>
<dbReference type="CDD" id="cd01740">
    <property type="entry name" value="GATase1_FGAR_AT"/>
    <property type="match status" value="1"/>
</dbReference>
<sequence length="225" mass="24826">MKFAVIRFPGSNCDRDMLNAIIKAGGEAEYVDYRETSLSKFDGVLIPGGFSFGDYLRSGAMASVAPITSAIKEAAADNKPVLGVCNGFQILTEIGLLPGALIFNDTHTFISRNETLTITNNETPFTSQYEKEESVVYPVAHGEGHYYCDDETYAQLLKNNQIVLTYTDNPNGSRNDIAGIINENGNVLGMMPHPERALEALLGSDDGMKLFERMTEWEAEHDYIH</sequence>
<keyword evidence="7 8" id="KW-0315">Glutamine amidotransferase</keyword>
<dbReference type="HAMAP" id="MF_00421">
    <property type="entry name" value="PurQ"/>
    <property type="match status" value="1"/>
</dbReference>
<dbReference type="UniPathway" id="UPA00074">
    <property type="reaction ID" value="UER00128"/>
</dbReference>
<evidence type="ECO:0000256" key="8">
    <source>
        <dbReference type="HAMAP-Rule" id="MF_00421"/>
    </source>
</evidence>
<dbReference type="GO" id="GO:0005524">
    <property type="term" value="F:ATP binding"/>
    <property type="evidence" value="ECO:0007669"/>
    <property type="project" value="UniProtKB-KW"/>
</dbReference>
<dbReference type="AlphaFoldDB" id="A0A6N8U206"/>
<keyword evidence="2 8" id="KW-0436">Ligase</keyword>
<dbReference type="InterPro" id="IPR010075">
    <property type="entry name" value="PRibForGlyAmidine_synth_PurQ"/>
</dbReference>
<feature type="active site" description="Nucleophile" evidence="8">
    <location>
        <position position="85"/>
    </location>
</feature>
<dbReference type="GO" id="GO:0004359">
    <property type="term" value="F:glutaminase activity"/>
    <property type="evidence" value="ECO:0007669"/>
    <property type="project" value="UniProtKB-EC"/>
</dbReference>
<comment type="subunit">
    <text evidence="8">Part of the FGAM synthase complex composed of 1 PurL, 1 PurQ and 2 PurS subunits.</text>
</comment>
<comment type="function">
    <text evidence="8">Part of the phosphoribosylformylglycinamidine synthase complex involved in the purines biosynthetic pathway. Catalyzes the ATP-dependent conversion of formylglycinamide ribonucleotide (FGAR) and glutamine to yield formylglycinamidine ribonucleotide (FGAM) and glutamate. The FGAM synthase complex is composed of three subunits. PurQ produces an ammonia molecule by converting glutamine to glutamate. PurL transfers the ammonia molecule to FGAR to form FGAM in an ATP-dependent manner. PurS interacts with PurQ and PurL and is thought to assist in the transfer of the ammonia molecule from PurQ to PurL.</text>
</comment>
<dbReference type="GO" id="GO:0004642">
    <property type="term" value="F:phosphoribosylformylglycinamidine synthase activity"/>
    <property type="evidence" value="ECO:0007669"/>
    <property type="project" value="UniProtKB-UniRule"/>
</dbReference>
<dbReference type="EMBL" id="WUUK01000001">
    <property type="protein sequence ID" value="MXQ49719.1"/>
    <property type="molecule type" value="Genomic_DNA"/>
</dbReference>
<keyword evidence="1 8" id="KW-0963">Cytoplasm</keyword>
<comment type="catalytic activity">
    <reaction evidence="8">
        <text>L-glutamine + H2O = L-glutamate + NH4(+)</text>
        <dbReference type="Rhea" id="RHEA:15889"/>
        <dbReference type="ChEBI" id="CHEBI:15377"/>
        <dbReference type="ChEBI" id="CHEBI:28938"/>
        <dbReference type="ChEBI" id="CHEBI:29985"/>
        <dbReference type="ChEBI" id="CHEBI:58359"/>
        <dbReference type="EC" id="3.5.1.2"/>
    </reaction>
</comment>
<dbReference type="Pfam" id="PF13507">
    <property type="entry name" value="GATase_5"/>
    <property type="match status" value="1"/>
</dbReference>
<dbReference type="Gene3D" id="3.40.50.880">
    <property type="match status" value="1"/>
</dbReference>
<dbReference type="OrthoDB" id="9804441at2"/>
<dbReference type="PANTHER" id="PTHR47552">
    <property type="entry name" value="PHOSPHORIBOSYLFORMYLGLYCINAMIDINE SYNTHASE SUBUNIT PURQ"/>
    <property type="match status" value="1"/>
</dbReference>
<keyword evidence="5 8" id="KW-0378">Hydrolase</keyword>
<keyword evidence="10" id="KW-1185">Reference proteome</keyword>
<dbReference type="InterPro" id="IPR029062">
    <property type="entry name" value="Class_I_gatase-like"/>
</dbReference>
<dbReference type="SMART" id="SM01211">
    <property type="entry name" value="GATase_5"/>
    <property type="match status" value="1"/>
</dbReference>
<evidence type="ECO:0000256" key="3">
    <source>
        <dbReference type="ARBA" id="ARBA00022741"/>
    </source>
</evidence>
<reference evidence="9 10" key="1">
    <citation type="submission" date="2019-12" db="EMBL/GenBank/DDBJ databases">
        <title>Salinicoccus cyprini sp. nov., isolated from gastro-intestinal tract of mirror carp, Cyprinus carpio var. specularis, collected from Gobind Sagar Reservoir, Himachal Pradesh, India.</title>
        <authorList>
            <person name="Talwar C."/>
            <person name="Singh A.K."/>
            <person name="Lal R."/>
            <person name="Negi R.K."/>
        </authorList>
    </citation>
    <scope>NUCLEOTIDE SEQUENCE [LARGE SCALE GENOMIC DNA]</scope>
    <source>
        <strain evidence="9 10">J-82</strain>
    </source>
</reference>
<evidence type="ECO:0000256" key="7">
    <source>
        <dbReference type="ARBA" id="ARBA00022962"/>
    </source>
</evidence>
<dbReference type="Proteomes" id="UP000436284">
    <property type="component" value="Unassembled WGS sequence"/>
</dbReference>
<dbReference type="GO" id="GO:0005737">
    <property type="term" value="C:cytoplasm"/>
    <property type="evidence" value="ECO:0007669"/>
    <property type="project" value="UniProtKB-SubCell"/>
</dbReference>
<dbReference type="NCBIfam" id="NF002957">
    <property type="entry name" value="PRK03619.1"/>
    <property type="match status" value="1"/>
</dbReference>
<protein>
    <recommendedName>
        <fullName evidence="8">Phosphoribosylformylglycinamidine synthase subunit PurQ</fullName>
        <shortName evidence="8">FGAM synthase</shortName>
        <ecNumber evidence="8">6.3.5.3</ecNumber>
    </recommendedName>
    <alternativeName>
        <fullName evidence="8">Formylglycinamide ribonucleotide amidotransferase subunit I</fullName>
        <shortName evidence="8">FGAR amidotransferase I</shortName>
        <shortName evidence="8">FGAR-AT I</shortName>
    </alternativeName>
    <alternativeName>
        <fullName evidence="8">Glutaminase PurQ</fullName>
        <ecNumber evidence="8">3.5.1.2</ecNumber>
    </alternativeName>
    <alternativeName>
        <fullName evidence="8">Phosphoribosylformylglycinamidine synthase subunit I</fullName>
    </alternativeName>
</protein>
<dbReference type="NCBIfam" id="TIGR01737">
    <property type="entry name" value="FGAM_synth_I"/>
    <property type="match status" value="1"/>
</dbReference>
<feature type="active site" evidence="8">
    <location>
        <position position="195"/>
    </location>
</feature>
<comment type="subcellular location">
    <subcellularLocation>
        <location evidence="8">Cytoplasm</location>
    </subcellularLocation>
</comment>
<evidence type="ECO:0000256" key="6">
    <source>
        <dbReference type="ARBA" id="ARBA00022840"/>
    </source>
</evidence>
<evidence type="ECO:0000313" key="9">
    <source>
        <dbReference type="EMBL" id="MXQ49719.1"/>
    </source>
</evidence>
<dbReference type="PROSITE" id="PS51273">
    <property type="entry name" value="GATASE_TYPE_1"/>
    <property type="match status" value="1"/>
</dbReference>
<dbReference type="RefSeq" id="WP_160650861.1">
    <property type="nucleotide sequence ID" value="NZ_JBHRWU010000001.1"/>
</dbReference>
<dbReference type="EC" id="3.5.1.2" evidence="8"/>
<dbReference type="EC" id="6.3.5.3" evidence="8"/>
<keyword evidence="3 8" id="KW-0547">Nucleotide-binding</keyword>
<evidence type="ECO:0000256" key="4">
    <source>
        <dbReference type="ARBA" id="ARBA00022755"/>
    </source>
</evidence>
<comment type="caution">
    <text evidence="9">The sequence shown here is derived from an EMBL/GenBank/DDBJ whole genome shotgun (WGS) entry which is preliminary data.</text>
</comment>
<evidence type="ECO:0000313" key="10">
    <source>
        <dbReference type="Proteomes" id="UP000436284"/>
    </source>
</evidence>